<feature type="region of interest" description="Disordered" evidence="6">
    <location>
        <begin position="526"/>
        <end position="549"/>
    </location>
</feature>
<dbReference type="SFLD" id="SFLDS00029">
    <property type="entry name" value="Radical_SAM"/>
    <property type="match status" value="1"/>
</dbReference>
<dbReference type="GO" id="GO:0005829">
    <property type="term" value="C:cytosol"/>
    <property type="evidence" value="ECO:0007669"/>
    <property type="project" value="TreeGrafter"/>
</dbReference>
<dbReference type="InterPro" id="IPR058240">
    <property type="entry name" value="rSAM_sf"/>
</dbReference>
<dbReference type="RefSeq" id="WP_069443475.1">
    <property type="nucleotide sequence ID" value="NZ_LPWE01000004.1"/>
</dbReference>
<evidence type="ECO:0000313" key="10">
    <source>
        <dbReference type="Proteomes" id="UP000094172"/>
    </source>
</evidence>
<dbReference type="Gene3D" id="3.80.30.20">
    <property type="entry name" value="tm_1862 like domain"/>
    <property type="match status" value="1"/>
</dbReference>
<dbReference type="Proteomes" id="UP000094172">
    <property type="component" value="Unassembled WGS sequence"/>
</dbReference>
<dbReference type="InterPro" id="IPR007197">
    <property type="entry name" value="rSAM"/>
</dbReference>
<dbReference type="Pfam" id="PF13282">
    <property type="entry name" value="DUF4070"/>
    <property type="match status" value="1"/>
</dbReference>
<dbReference type="EMBL" id="LPWE01000004">
    <property type="protein sequence ID" value="ODR96516.1"/>
    <property type="molecule type" value="Genomic_DNA"/>
</dbReference>
<evidence type="ECO:0000313" key="9">
    <source>
        <dbReference type="EMBL" id="ODR96516.1"/>
    </source>
</evidence>
<evidence type="ECO:0000256" key="4">
    <source>
        <dbReference type="ARBA" id="ARBA00023004"/>
    </source>
</evidence>
<keyword evidence="4" id="KW-0408">Iron</keyword>
<dbReference type="InterPro" id="IPR051198">
    <property type="entry name" value="BchE-like"/>
</dbReference>
<dbReference type="PANTHER" id="PTHR43409">
    <property type="entry name" value="ANAEROBIC MAGNESIUM-PROTOPORPHYRIN IX MONOMETHYL ESTER CYCLASE-RELATED"/>
    <property type="match status" value="1"/>
</dbReference>
<dbReference type="InterPro" id="IPR034466">
    <property type="entry name" value="Methyltransferase_Class_B"/>
</dbReference>
<dbReference type="SFLD" id="SFLDG01082">
    <property type="entry name" value="B12-binding_domain_containing"/>
    <property type="match status" value="1"/>
</dbReference>
<keyword evidence="10" id="KW-1185">Reference proteome</keyword>
<feature type="domain" description="B12-binding" evidence="7">
    <location>
        <begin position="1"/>
        <end position="140"/>
    </location>
</feature>
<evidence type="ECO:0000256" key="1">
    <source>
        <dbReference type="ARBA" id="ARBA00001966"/>
    </source>
</evidence>
<dbReference type="SMART" id="SM00729">
    <property type="entry name" value="Elp3"/>
    <property type="match status" value="1"/>
</dbReference>
<dbReference type="PROSITE" id="PS51332">
    <property type="entry name" value="B12_BINDING"/>
    <property type="match status" value="1"/>
</dbReference>
<dbReference type="InterPro" id="IPR006638">
    <property type="entry name" value="Elp3/MiaA/NifB-like_rSAM"/>
</dbReference>
<dbReference type="GO" id="GO:0031419">
    <property type="term" value="F:cobalamin binding"/>
    <property type="evidence" value="ECO:0007669"/>
    <property type="project" value="InterPro"/>
</dbReference>
<dbReference type="STRING" id="1774970.AUC70_14645"/>
<keyword evidence="3" id="KW-0479">Metal-binding</keyword>
<evidence type="ECO:0000256" key="3">
    <source>
        <dbReference type="ARBA" id="ARBA00022723"/>
    </source>
</evidence>
<proteinExistence type="predicted"/>
<feature type="compositionally biased region" description="Basic and acidic residues" evidence="6">
    <location>
        <begin position="533"/>
        <end position="549"/>
    </location>
</feature>
<evidence type="ECO:0000259" key="8">
    <source>
        <dbReference type="PROSITE" id="PS51918"/>
    </source>
</evidence>
<dbReference type="InterPro" id="IPR023404">
    <property type="entry name" value="rSAM_horseshoe"/>
</dbReference>
<evidence type="ECO:0000256" key="6">
    <source>
        <dbReference type="SAM" id="MobiDB-lite"/>
    </source>
</evidence>
<dbReference type="GO" id="GO:0046872">
    <property type="term" value="F:metal ion binding"/>
    <property type="evidence" value="ECO:0007669"/>
    <property type="project" value="UniProtKB-KW"/>
</dbReference>
<dbReference type="SFLD" id="SFLDG01123">
    <property type="entry name" value="methyltransferase_(Class_B)"/>
    <property type="match status" value="1"/>
</dbReference>
<dbReference type="InterPro" id="IPR006158">
    <property type="entry name" value="Cobalamin-bd"/>
</dbReference>
<dbReference type="InterPro" id="IPR034530">
    <property type="entry name" value="HpnP-like"/>
</dbReference>
<organism evidence="9 10">
    <name type="scientific">Methyloceanibacter stevinii</name>
    <dbReference type="NCBI Taxonomy" id="1774970"/>
    <lineage>
        <taxon>Bacteria</taxon>
        <taxon>Pseudomonadati</taxon>
        <taxon>Pseudomonadota</taxon>
        <taxon>Alphaproteobacteria</taxon>
        <taxon>Hyphomicrobiales</taxon>
        <taxon>Hyphomicrobiaceae</taxon>
        <taxon>Methyloceanibacter</taxon>
    </lineage>
</organism>
<dbReference type="SFLD" id="SFLDF00303">
    <property type="entry name" value="hopanoid_C2-methyltransferase"/>
    <property type="match status" value="1"/>
</dbReference>
<feature type="domain" description="Radical SAM core" evidence="8">
    <location>
        <begin position="163"/>
        <end position="392"/>
    </location>
</feature>
<accession>A0A1E3VU95</accession>
<dbReference type="Pfam" id="PF02310">
    <property type="entry name" value="B12-binding"/>
    <property type="match status" value="1"/>
</dbReference>
<evidence type="ECO:0000259" key="7">
    <source>
        <dbReference type="PROSITE" id="PS51332"/>
    </source>
</evidence>
<gene>
    <name evidence="9" type="ORF">AUC70_14645</name>
</gene>
<dbReference type="AlphaFoldDB" id="A0A1E3VU95"/>
<dbReference type="SUPFAM" id="SSF102114">
    <property type="entry name" value="Radical SAM enzymes"/>
    <property type="match status" value="1"/>
</dbReference>
<dbReference type="GO" id="GO:0003824">
    <property type="term" value="F:catalytic activity"/>
    <property type="evidence" value="ECO:0007669"/>
    <property type="project" value="InterPro"/>
</dbReference>
<keyword evidence="5" id="KW-0411">Iron-sulfur</keyword>
<name>A0A1E3VU95_9HYPH</name>
<evidence type="ECO:0000256" key="5">
    <source>
        <dbReference type="ARBA" id="ARBA00023014"/>
    </source>
</evidence>
<protein>
    <submittedName>
        <fullName evidence="9">Radical SAM protein</fullName>
    </submittedName>
</protein>
<dbReference type="PANTHER" id="PTHR43409:SF3">
    <property type="entry name" value="HYPOTHETICAL METHYLTRANSFERASE"/>
    <property type="match status" value="1"/>
</dbReference>
<evidence type="ECO:0000256" key="2">
    <source>
        <dbReference type="ARBA" id="ARBA00022691"/>
    </source>
</evidence>
<comment type="cofactor">
    <cofactor evidence="1">
        <name>[4Fe-4S] cluster</name>
        <dbReference type="ChEBI" id="CHEBI:49883"/>
    </cofactor>
</comment>
<comment type="caution">
    <text evidence="9">The sequence shown here is derived from an EMBL/GenBank/DDBJ whole genome shotgun (WGS) entry which is preliminary data.</text>
</comment>
<dbReference type="CDD" id="cd02068">
    <property type="entry name" value="radical_SAM_B12_BD"/>
    <property type="match status" value="1"/>
</dbReference>
<sequence>MADIVIVNPRFDISFWGFEHCMPLFGKKANLPVACLALLAALVPDHHDVTLVDENVEDIDFDRLARADIVCLTGMSIQGSRLLEILDVMRERGVMTVVGGPMATVEPEVLEGLTDVIFVGEADETWPKFLAEWENGEHKSRYEQAEKTNLETLPLPRADLLKAERYMFGSMQISRGCPFTCEFCDIIVTFGRRPRLKASEQVIAELESFLEVGLKIVFVVDDNLIGNKKAIKPILRDIIEWQQARAYPLTLFTEASLDLAEDEELMELMGLAGFQNVFIGIETPNEESLRETKKLQNVRPNAGSLIDRVHRIQDKGIDVWCGMIVGFDHDDTTIFPAVPEFLSRARISTALVGMLHAIPTTPLFKRLKEAGRLNTAEDADLYGTNVVPLGMSSEELRDGFIQVMLETYSADAYFSRLDSQFFDQDFKFTVHQLPYWDDWRWAWAKRASYNYVRFGVIASRLLSAVKDPDLRARYRKQLAQVVKKRWREPHILFIYALKVATHYHYAELVRSIADVDPETGAMSNAGRSFSRARKGEQVVDKKDKEAIAA</sequence>
<keyword evidence="2" id="KW-0949">S-adenosyl-L-methionine</keyword>
<dbReference type="InterPro" id="IPR025274">
    <property type="entry name" value="DUF4070"/>
</dbReference>
<reference evidence="9 10" key="1">
    <citation type="journal article" date="2016" name="Environ. Microbiol.">
        <title>New Methyloceanibacter diversity from North Sea sediments includes methanotroph containing solely the soluble methane monooxygenase.</title>
        <authorList>
            <person name="Vekeman B."/>
            <person name="Kerckhof F.M."/>
            <person name="Cremers G."/>
            <person name="de Vos P."/>
            <person name="Vandamme P."/>
            <person name="Boon N."/>
            <person name="Op den Camp H.J."/>
            <person name="Heylen K."/>
        </authorList>
    </citation>
    <scope>NUCLEOTIDE SEQUENCE [LARGE SCALE GENOMIC DNA]</scope>
    <source>
        <strain evidence="9 10">R-67176</strain>
    </source>
</reference>
<dbReference type="Pfam" id="PF04055">
    <property type="entry name" value="Radical_SAM"/>
    <property type="match status" value="1"/>
</dbReference>
<dbReference type="Gene3D" id="3.40.50.280">
    <property type="entry name" value="Cobalamin-binding domain"/>
    <property type="match status" value="1"/>
</dbReference>
<dbReference type="GO" id="GO:0051536">
    <property type="term" value="F:iron-sulfur cluster binding"/>
    <property type="evidence" value="ECO:0007669"/>
    <property type="project" value="UniProtKB-KW"/>
</dbReference>
<dbReference type="CDD" id="cd01335">
    <property type="entry name" value="Radical_SAM"/>
    <property type="match status" value="1"/>
</dbReference>
<dbReference type="PROSITE" id="PS51918">
    <property type="entry name" value="RADICAL_SAM"/>
    <property type="match status" value="1"/>
</dbReference>